<evidence type="ECO:0000313" key="10">
    <source>
        <dbReference type="EMBL" id="AMD20374.1"/>
    </source>
</evidence>
<evidence type="ECO:0000256" key="2">
    <source>
        <dbReference type="ARBA" id="ARBA00022512"/>
    </source>
</evidence>
<keyword evidence="4" id="KW-0165">Cleavage on pair of basic residues</keyword>
<keyword evidence="5" id="KW-0732">Signal</keyword>
<comment type="similarity">
    <text evidence="7">Belongs to the PIR protein family.</text>
</comment>
<dbReference type="RefSeq" id="XP_017987370.1">
    <property type="nucleotide sequence ID" value="XM_018132052.1"/>
</dbReference>
<comment type="subcellular location">
    <subcellularLocation>
        <location evidence="1">Secreted</location>
        <location evidence="1">Cell wall</location>
    </subcellularLocation>
</comment>
<evidence type="ECO:0000256" key="4">
    <source>
        <dbReference type="ARBA" id="ARBA00022685"/>
    </source>
</evidence>
<dbReference type="PANTHER" id="PTHR47254">
    <property type="entry name" value="CELL WALL MANNOPROTEIN CIS3-RELATED"/>
    <property type="match status" value="1"/>
</dbReference>
<dbReference type="GO" id="GO:0005199">
    <property type="term" value="F:structural constituent of cell wall"/>
    <property type="evidence" value="ECO:0007669"/>
    <property type="project" value="InterPro"/>
</dbReference>
<accession>A0A0X8HRZ9</accession>
<organism evidence="10 11">
    <name type="scientific">Eremothecium sinecaudum</name>
    <dbReference type="NCBI Taxonomy" id="45286"/>
    <lineage>
        <taxon>Eukaryota</taxon>
        <taxon>Fungi</taxon>
        <taxon>Dikarya</taxon>
        <taxon>Ascomycota</taxon>
        <taxon>Saccharomycotina</taxon>
        <taxon>Saccharomycetes</taxon>
        <taxon>Saccharomycetales</taxon>
        <taxon>Saccharomycetaceae</taxon>
        <taxon>Eremothecium</taxon>
    </lineage>
</organism>
<dbReference type="Pfam" id="PF22799">
    <property type="entry name" value="PIR1-like_C"/>
    <property type="match status" value="1"/>
</dbReference>
<feature type="domain" description="Cell wall mannoprotein PIR1-like C-terminal" evidence="9">
    <location>
        <begin position="305"/>
        <end position="378"/>
    </location>
</feature>
<dbReference type="GO" id="GO:0031505">
    <property type="term" value="P:fungal-type cell wall organization"/>
    <property type="evidence" value="ECO:0007669"/>
    <property type="project" value="UniProtKB-ARBA"/>
</dbReference>
<keyword evidence="3" id="KW-0964">Secreted</keyword>
<evidence type="ECO:0000256" key="7">
    <source>
        <dbReference type="ARBA" id="ARBA00038219"/>
    </source>
</evidence>
<dbReference type="EMBL" id="CP014244">
    <property type="protein sequence ID" value="AMD20374.1"/>
    <property type="molecule type" value="Genomic_DNA"/>
</dbReference>
<dbReference type="InterPro" id="IPR051153">
    <property type="entry name" value="Yeast_CWMannoprotein_PIR"/>
</dbReference>
<dbReference type="AlphaFoldDB" id="A0A0X8HRZ9"/>
<dbReference type="Proteomes" id="UP000243052">
    <property type="component" value="Chromosome iv"/>
</dbReference>
<feature type="compositionally biased region" description="Basic and acidic residues" evidence="8">
    <location>
        <begin position="181"/>
        <end position="191"/>
    </location>
</feature>
<dbReference type="InterPro" id="IPR054508">
    <property type="entry name" value="PIR1-like_C"/>
</dbReference>
<feature type="region of interest" description="Disordered" evidence="8">
    <location>
        <begin position="154"/>
        <end position="191"/>
    </location>
</feature>
<dbReference type="InterPro" id="IPR000420">
    <property type="entry name" value="Yeast_PIR_rpt"/>
</dbReference>
<dbReference type="GeneID" id="28723618"/>
<evidence type="ECO:0000256" key="1">
    <source>
        <dbReference type="ARBA" id="ARBA00004191"/>
    </source>
</evidence>
<evidence type="ECO:0000256" key="8">
    <source>
        <dbReference type="SAM" id="MobiDB-lite"/>
    </source>
</evidence>
<gene>
    <name evidence="10" type="ORF">AW171_hschr42265</name>
</gene>
<evidence type="ECO:0000259" key="9">
    <source>
        <dbReference type="Pfam" id="PF22799"/>
    </source>
</evidence>
<dbReference type="GO" id="GO:0009277">
    <property type="term" value="C:fungal-type cell wall"/>
    <property type="evidence" value="ECO:0007669"/>
    <property type="project" value="TreeGrafter"/>
</dbReference>
<dbReference type="Pfam" id="PF00399">
    <property type="entry name" value="PIR"/>
    <property type="match status" value="3"/>
</dbReference>
<dbReference type="PROSITE" id="PS50256">
    <property type="entry name" value="PIR_REPEAT_2"/>
    <property type="match status" value="2"/>
</dbReference>
<keyword evidence="6" id="KW-0677">Repeat</keyword>
<proteinExistence type="inferred from homology"/>
<evidence type="ECO:0000256" key="6">
    <source>
        <dbReference type="ARBA" id="ARBA00022737"/>
    </source>
</evidence>
<evidence type="ECO:0000256" key="3">
    <source>
        <dbReference type="ARBA" id="ARBA00022525"/>
    </source>
</evidence>
<evidence type="ECO:0000313" key="11">
    <source>
        <dbReference type="Proteomes" id="UP000243052"/>
    </source>
</evidence>
<sequence length="388" mass="41921">MQIKQVFAATAFIASTAFAVDDESWTSLKPTATYPGAVTEHTIPFGIAVIPLSTPTQVVKRELATVTQAPRGEIRVPEQKARSITIAPRGEARVPEQKARSITFTKPVYARALLDGEIIAVQRAAEVIQIEDGQIQAVTTSGPGRPVKLDQVDAESTFDPRPTLHPVTQIPDGQIQAPYVRDPRPTLDPVDQIRDGQLEASSTPGESLHPVTQIPDGQIQATYIPAPTPIVLPGRYQNTTQDTRPTLDPVTQIPDGQIQATKNTTTLAPTATETSTAPVPTISDPVTGSLCKVEGTLEMTLKDSILRDSHGRIGSIVSNRQFQFDGPPPQYGAIYANGWSITPEGNLALGDSDIFYQCLSGTFYNLYDQYIAPQCSPIQLKAINLETC</sequence>
<evidence type="ECO:0000256" key="5">
    <source>
        <dbReference type="ARBA" id="ARBA00022729"/>
    </source>
</evidence>
<dbReference type="PANTHER" id="PTHR47254:SF1">
    <property type="entry name" value="CELL WALL MANNOPROTEIN CIS3-RELATED"/>
    <property type="match status" value="1"/>
</dbReference>
<keyword evidence="11" id="KW-1185">Reference proteome</keyword>
<dbReference type="OrthoDB" id="5415592at2759"/>
<name>A0A0X8HRZ9_9SACH</name>
<keyword evidence="2" id="KW-0134">Cell wall</keyword>
<protein>
    <submittedName>
        <fullName evidence="10">HDL370Cp</fullName>
    </submittedName>
</protein>
<reference evidence="10 11" key="1">
    <citation type="submission" date="2016-01" db="EMBL/GenBank/DDBJ databases">
        <title>Genome sequence of the yeast Holleya sinecauda.</title>
        <authorList>
            <person name="Dietrich F.S."/>
        </authorList>
    </citation>
    <scope>NUCLEOTIDE SEQUENCE [LARGE SCALE GENOMIC DNA]</scope>
    <source>
        <strain evidence="10 11">ATCC 58844</strain>
    </source>
</reference>